<keyword evidence="2" id="KW-1185">Reference proteome</keyword>
<dbReference type="OrthoDB" id="5621785at2"/>
<sequence>MITLCSDRLRIELPEPGEAPNTSTRFDRAGFISEVVLDGMVRFCASEPQNLPHPSSSGRGLCNEYRFNICEDVKIGEYFPKFGIGLFRKEEEGPYIFHKKYKDIIPFEISLEQHADRVIFVTEPMPCQKYALRTTKTISLAGNSLTMTVKAENVGDKEMALEEFCHNFISIDGMAIGSDYQLELPQCPDLGYERLNNRSGRPGSMRGNGKGITFCEFSAIDTDYSIEPNDMEDTVPFTWKMIHKGARAFVECEDRFKPSKIAIWAVDHMLCPEIIHGFHLMPYESNEWTRVWKFDTWINK</sequence>
<accession>A0A4R5KC58</accession>
<gene>
    <name evidence="1" type="ORF">E1757_31795</name>
</gene>
<name>A0A4R5KC58_9BACL</name>
<reference evidence="1 2" key="1">
    <citation type="submission" date="2019-03" db="EMBL/GenBank/DDBJ databases">
        <title>This is whole genome sequence of Paenibacillus sp MS74 strain.</title>
        <authorList>
            <person name="Trinh H.N."/>
        </authorList>
    </citation>
    <scope>NUCLEOTIDE SEQUENCE [LARGE SCALE GENOMIC DNA]</scope>
    <source>
        <strain evidence="1 2">MS74</strain>
    </source>
</reference>
<dbReference type="AlphaFoldDB" id="A0A4R5KC58"/>
<evidence type="ECO:0000313" key="1">
    <source>
        <dbReference type="EMBL" id="TDF91717.1"/>
    </source>
</evidence>
<dbReference type="GO" id="GO:0030246">
    <property type="term" value="F:carbohydrate binding"/>
    <property type="evidence" value="ECO:0007669"/>
    <property type="project" value="InterPro"/>
</dbReference>
<proteinExistence type="predicted"/>
<comment type="caution">
    <text evidence="1">The sequence shown here is derived from an EMBL/GenBank/DDBJ whole genome shotgun (WGS) entry which is preliminary data.</text>
</comment>
<dbReference type="EMBL" id="SMRT01000025">
    <property type="protein sequence ID" value="TDF91717.1"/>
    <property type="molecule type" value="Genomic_DNA"/>
</dbReference>
<protein>
    <submittedName>
        <fullName evidence="1">Uncharacterized protein</fullName>
    </submittedName>
</protein>
<dbReference type="RefSeq" id="WP_133235873.1">
    <property type="nucleotide sequence ID" value="NZ_SMRT01000025.1"/>
</dbReference>
<dbReference type="Proteomes" id="UP000295636">
    <property type="component" value="Unassembled WGS sequence"/>
</dbReference>
<dbReference type="InterPro" id="IPR014718">
    <property type="entry name" value="GH-type_carb-bd"/>
</dbReference>
<evidence type="ECO:0000313" key="2">
    <source>
        <dbReference type="Proteomes" id="UP000295636"/>
    </source>
</evidence>
<organism evidence="1 2">
    <name type="scientific">Paenibacillus piri</name>
    <dbReference type="NCBI Taxonomy" id="2547395"/>
    <lineage>
        <taxon>Bacteria</taxon>
        <taxon>Bacillati</taxon>
        <taxon>Bacillota</taxon>
        <taxon>Bacilli</taxon>
        <taxon>Bacillales</taxon>
        <taxon>Paenibacillaceae</taxon>
        <taxon>Paenibacillus</taxon>
    </lineage>
</organism>
<dbReference type="Gene3D" id="2.70.98.10">
    <property type="match status" value="1"/>
</dbReference>